<dbReference type="InterPro" id="IPR005651">
    <property type="entry name" value="Trm112-like"/>
</dbReference>
<evidence type="ECO:0000313" key="4">
    <source>
        <dbReference type="Proteomes" id="UP000019132"/>
    </source>
</evidence>
<dbReference type="HOGENOM" id="CLU_155659_0_1_1"/>
<dbReference type="Gene3D" id="2.20.25.10">
    <property type="match status" value="1"/>
</dbReference>
<name>K3WH27_GLOUD</name>
<dbReference type="PANTHER" id="PTHR33505:SF4">
    <property type="entry name" value="PROTEIN PREY, MITOCHONDRIAL"/>
    <property type="match status" value="1"/>
</dbReference>
<dbReference type="Proteomes" id="UP000019132">
    <property type="component" value="Unassembled WGS sequence"/>
</dbReference>
<reference evidence="4" key="2">
    <citation type="submission" date="2010-04" db="EMBL/GenBank/DDBJ databases">
        <authorList>
            <person name="Buell R."/>
            <person name="Hamilton J."/>
            <person name="Hostetler J."/>
        </authorList>
    </citation>
    <scope>NUCLEOTIDE SEQUENCE [LARGE SCALE GENOMIC DNA]</scope>
    <source>
        <strain evidence="4">DAOM:BR144</strain>
    </source>
</reference>
<dbReference type="InParanoid" id="K3WH27"/>
<dbReference type="Pfam" id="PF03966">
    <property type="entry name" value="Trm112p"/>
    <property type="match status" value="1"/>
</dbReference>
<dbReference type="EMBL" id="GL376567">
    <property type="status" value="NOT_ANNOTATED_CDS"/>
    <property type="molecule type" value="Genomic_DNA"/>
</dbReference>
<reference evidence="4" key="1">
    <citation type="journal article" date="2010" name="Genome Biol.">
        <title>Genome sequence of the necrotrophic plant pathogen Pythium ultimum reveals original pathogenicity mechanisms and effector repertoire.</title>
        <authorList>
            <person name="Levesque C.A."/>
            <person name="Brouwer H."/>
            <person name="Cano L."/>
            <person name="Hamilton J.P."/>
            <person name="Holt C."/>
            <person name="Huitema E."/>
            <person name="Raffaele S."/>
            <person name="Robideau G.P."/>
            <person name="Thines M."/>
            <person name="Win J."/>
            <person name="Zerillo M.M."/>
            <person name="Beakes G.W."/>
            <person name="Boore J.L."/>
            <person name="Busam D."/>
            <person name="Dumas B."/>
            <person name="Ferriera S."/>
            <person name="Fuerstenberg S.I."/>
            <person name="Gachon C.M."/>
            <person name="Gaulin E."/>
            <person name="Govers F."/>
            <person name="Grenville-Briggs L."/>
            <person name="Horner N."/>
            <person name="Hostetler J."/>
            <person name="Jiang R.H."/>
            <person name="Johnson J."/>
            <person name="Krajaejun T."/>
            <person name="Lin H."/>
            <person name="Meijer H.J."/>
            <person name="Moore B."/>
            <person name="Morris P."/>
            <person name="Phuntmart V."/>
            <person name="Puiu D."/>
            <person name="Shetty J."/>
            <person name="Stajich J.E."/>
            <person name="Tripathy S."/>
            <person name="Wawra S."/>
            <person name="van West P."/>
            <person name="Whitty B.R."/>
            <person name="Coutinho P.M."/>
            <person name="Henrissat B."/>
            <person name="Martin F."/>
            <person name="Thomas P.D."/>
            <person name="Tyler B.M."/>
            <person name="De Vries R.P."/>
            <person name="Kamoun S."/>
            <person name="Yandell M."/>
            <person name="Tisserat N."/>
            <person name="Buell C.R."/>
        </authorList>
    </citation>
    <scope>NUCLEOTIDE SEQUENCE</scope>
    <source>
        <strain evidence="4">DAOM:BR144</strain>
    </source>
</reference>
<dbReference type="STRING" id="431595.K3WH27"/>
<dbReference type="PANTHER" id="PTHR33505">
    <property type="entry name" value="ZGC:162634"/>
    <property type="match status" value="1"/>
</dbReference>
<evidence type="ECO:0000256" key="2">
    <source>
        <dbReference type="ARBA" id="ARBA00040939"/>
    </source>
</evidence>
<dbReference type="EnsemblProtists" id="PYU1_T004268">
    <property type="protein sequence ID" value="PYU1_T004268"/>
    <property type="gene ID" value="PYU1_G004258"/>
</dbReference>
<dbReference type="SUPFAM" id="SSF158997">
    <property type="entry name" value="Trm112p-like"/>
    <property type="match status" value="1"/>
</dbReference>
<accession>K3WH27</accession>
<sequence>MAARAVHRASALVARTNQPRSTLRHMRSMGATSHDGSSLPALHHERLVDESILEHIVCPISKFPLRYDTEGGALICDEIRVAYPIRYGAPMLVPSEARILNEDEQQ</sequence>
<evidence type="ECO:0000256" key="1">
    <source>
        <dbReference type="ARBA" id="ARBA00038479"/>
    </source>
</evidence>
<keyword evidence="4" id="KW-1185">Reference proteome</keyword>
<evidence type="ECO:0000313" key="3">
    <source>
        <dbReference type="EnsemblProtists" id="PYU1_T004268"/>
    </source>
</evidence>
<dbReference type="AlphaFoldDB" id="K3WH27"/>
<proteinExistence type="inferred from homology"/>
<dbReference type="VEuPathDB" id="FungiDB:PYU1_G004258"/>
<organism evidence="3 4">
    <name type="scientific">Globisporangium ultimum (strain ATCC 200006 / CBS 805.95 / DAOM BR144)</name>
    <name type="common">Pythium ultimum</name>
    <dbReference type="NCBI Taxonomy" id="431595"/>
    <lineage>
        <taxon>Eukaryota</taxon>
        <taxon>Sar</taxon>
        <taxon>Stramenopiles</taxon>
        <taxon>Oomycota</taxon>
        <taxon>Peronosporomycetes</taxon>
        <taxon>Pythiales</taxon>
        <taxon>Pythiaceae</taxon>
        <taxon>Globisporangium</taxon>
    </lineage>
</organism>
<dbReference type="eggNOG" id="ENOG502S9UK">
    <property type="taxonomic scope" value="Eukaryota"/>
</dbReference>
<comment type="similarity">
    <text evidence="1">Belongs to the PREY family.</text>
</comment>
<reference evidence="3" key="3">
    <citation type="submission" date="2015-02" db="UniProtKB">
        <authorList>
            <consortium name="EnsemblProtists"/>
        </authorList>
    </citation>
    <scope>IDENTIFICATION</scope>
    <source>
        <strain evidence="3">DAOM BR144</strain>
    </source>
</reference>
<protein>
    <recommendedName>
        <fullName evidence="2">Protein preY, mitochondrial</fullName>
    </recommendedName>
</protein>